<dbReference type="InterPro" id="IPR021840">
    <property type="entry name" value="DUF3433"/>
</dbReference>
<dbReference type="EMBL" id="HF935209">
    <property type="protein sequence ID" value="CCX04571.1"/>
    <property type="molecule type" value="Genomic_DNA"/>
</dbReference>
<dbReference type="PANTHER" id="PTHR37544:SF3">
    <property type="entry name" value="SPRAY"/>
    <property type="match status" value="1"/>
</dbReference>
<feature type="compositionally biased region" description="Basic and acidic residues" evidence="1">
    <location>
        <begin position="194"/>
        <end position="206"/>
    </location>
</feature>
<evidence type="ECO:0000256" key="1">
    <source>
        <dbReference type="SAM" id="MobiDB-lite"/>
    </source>
</evidence>
<dbReference type="OMA" id="RVIPNWK"/>
<sequence>MQHYDPLYYEQPPTTSPPRGARPGQNNLNTSHGHLQEPGFDQSYPFSPYEATALTSWQAGPISDTPYFESPEHSPQLRPVRPASPPTQRGLNDTYNNRYSGTPQTPRHGEAVGEAASYYNDIVSPLSPPARYNVSPPRRGDSEVGLLRGMSATDRWSYVKDDDRENMVKRESSYDIPAAPPPPKVPLDFAEPYERNRGMGDPERGGSQRAMRRSGSLAHRLGSRIMGSVRRSRTSARWRSSRIEQDEDYRELDEREEAIGFDVSTFGPEFAVPSEARKAMEEHQFEDMAYTGTGEVYDLSNLTGFDTPTTGRVIPNWKPIVLQTWYLIGFIILTIAMIAAVEYLYYVSDRHKIREGGGLFAYVIIDDLSVLQFAIWKYVPTVVGVLYGILWKVTDEELKRSEPYYQLSKGSTGALAAESLNIEYHTVWSPMVPYAALKYRQFVVAAGGFINFLASSAVPIFLSVLIRVDPSQKERQKMAKDGKDISHLTKRLVVDSLWTRLLEVTLAAIVICAIYIVWKLTHRRSGLLGDPSGIAGVAAMANKSHILMDFADLDLASEEVIHKQLNKRTYILHKGALWQAQALKKDEIDMNGYIPKAQNPHPLLLRTEGVGPFLAFIFSMLVVLPFVVYNNTANVVIDKAPWVITGISILIKSIWELLEKEMRILEPFWLLYKRHADSSVLTLDYTATIPGFIIFKALSNGHLLLAWVTFVTVLIEILTVVLGSLDAQGGEESNLSSLLSFILAIIIFVIVLFTGAIVLKKRRRTFLPRQPGTISSVLAFIHQSKMLTDFDGTEQQSTAERKEKLRGIGNRYGFGWFVGRDGNRHLGIDKEPLLEGFKFGRDTKMAVVEGPGEWEHLEGRRGTL</sequence>
<feature type="transmembrane region" description="Helical" evidence="2">
    <location>
        <begin position="325"/>
        <end position="347"/>
    </location>
</feature>
<keyword evidence="2" id="KW-0472">Membrane</keyword>
<feature type="transmembrane region" description="Helical" evidence="2">
    <location>
        <begin position="737"/>
        <end position="759"/>
    </location>
</feature>
<reference evidence="3 4" key="1">
    <citation type="journal article" date="2013" name="PLoS Genet.">
        <title>The genome and development-dependent transcriptomes of Pyronema confluens: a window into fungal evolution.</title>
        <authorList>
            <person name="Traeger S."/>
            <person name="Altegoer F."/>
            <person name="Freitag M."/>
            <person name="Gabaldon T."/>
            <person name="Kempken F."/>
            <person name="Kumar A."/>
            <person name="Marcet-Houben M."/>
            <person name="Poggeler S."/>
            <person name="Stajich J.E."/>
            <person name="Nowrousian M."/>
        </authorList>
    </citation>
    <scope>NUCLEOTIDE SEQUENCE [LARGE SCALE GENOMIC DNA]</scope>
    <source>
        <strain evidence="4">CBS 100304</strain>
        <tissue evidence="3">Vegetative mycelium</tissue>
    </source>
</reference>
<dbReference type="Proteomes" id="UP000018144">
    <property type="component" value="Unassembled WGS sequence"/>
</dbReference>
<feature type="compositionally biased region" description="Polar residues" evidence="1">
    <location>
        <begin position="24"/>
        <end position="33"/>
    </location>
</feature>
<organism evidence="3 4">
    <name type="scientific">Pyronema omphalodes (strain CBS 100304)</name>
    <name type="common">Pyronema confluens</name>
    <dbReference type="NCBI Taxonomy" id="1076935"/>
    <lineage>
        <taxon>Eukaryota</taxon>
        <taxon>Fungi</taxon>
        <taxon>Dikarya</taxon>
        <taxon>Ascomycota</taxon>
        <taxon>Pezizomycotina</taxon>
        <taxon>Pezizomycetes</taxon>
        <taxon>Pezizales</taxon>
        <taxon>Pyronemataceae</taxon>
        <taxon>Pyronema</taxon>
    </lineage>
</organism>
<dbReference type="eggNOG" id="ENOG502QVZG">
    <property type="taxonomic scope" value="Eukaryota"/>
</dbReference>
<feature type="region of interest" description="Disordered" evidence="1">
    <location>
        <begin position="1"/>
        <end position="47"/>
    </location>
</feature>
<evidence type="ECO:0000256" key="2">
    <source>
        <dbReference type="SAM" id="Phobius"/>
    </source>
</evidence>
<protein>
    <submittedName>
        <fullName evidence="3">Uncharacterized protein</fullName>
    </submittedName>
</protein>
<gene>
    <name evidence="3" type="ORF">PCON_02753</name>
</gene>
<accession>U4KUU8</accession>
<feature type="region of interest" description="Disordered" evidence="1">
    <location>
        <begin position="60"/>
        <end position="144"/>
    </location>
</feature>
<keyword evidence="2" id="KW-0812">Transmembrane</keyword>
<evidence type="ECO:0000313" key="4">
    <source>
        <dbReference type="Proteomes" id="UP000018144"/>
    </source>
</evidence>
<feature type="transmembrane region" description="Helical" evidence="2">
    <location>
        <begin position="609"/>
        <end position="628"/>
    </location>
</feature>
<dbReference type="OrthoDB" id="3248909at2759"/>
<feature type="transmembrane region" description="Helical" evidence="2">
    <location>
        <begin position="359"/>
        <end position="379"/>
    </location>
</feature>
<keyword evidence="2" id="KW-1133">Transmembrane helix</keyword>
<dbReference type="AlphaFoldDB" id="U4KUU8"/>
<feature type="transmembrane region" description="Helical" evidence="2">
    <location>
        <begin position="705"/>
        <end position="725"/>
    </location>
</feature>
<feature type="region of interest" description="Disordered" evidence="1">
    <location>
        <begin position="194"/>
        <end position="216"/>
    </location>
</feature>
<dbReference type="PANTHER" id="PTHR37544">
    <property type="entry name" value="SPRAY-RELATED"/>
    <property type="match status" value="1"/>
</dbReference>
<dbReference type="Pfam" id="PF11915">
    <property type="entry name" value="DUF3433"/>
    <property type="match status" value="2"/>
</dbReference>
<feature type="compositionally biased region" description="Polar residues" evidence="1">
    <location>
        <begin position="86"/>
        <end position="105"/>
    </location>
</feature>
<evidence type="ECO:0000313" key="3">
    <source>
        <dbReference type="EMBL" id="CCX04571.1"/>
    </source>
</evidence>
<keyword evidence="4" id="KW-1185">Reference proteome</keyword>
<feature type="transmembrane region" description="Helical" evidence="2">
    <location>
        <begin position="497"/>
        <end position="518"/>
    </location>
</feature>
<feature type="transmembrane region" description="Helical" evidence="2">
    <location>
        <begin position="442"/>
        <end position="468"/>
    </location>
</feature>
<name>U4KUU8_PYROM</name>
<dbReference type="STRING" id="1076935.U4KUU8"/>
<proteinExistence type="predicted"/>